<dbReference type="AlphaFoldDB" id="A0AAN6SI95"/>
<reference evidence="4" key="2">
    <citation type="submission" date="2023-06" db="EMBL/GenBank/DDBJ databases">
        <authorList>
            <consortium name="Lawrence Berkeley National Laboratory"/>
            <person name="Mondo S.J."/>
            <person name="Hensen N."/>
            <person name="Bonometti L."/>
            <person name="Westerberg I."/>
            <person name="Brannstrom I.O."/>
            <person name="Guillou S."/>
            <person name="Cros-Aarteil S."/>
            <person name="Calhoun S."/>
            <person name="Haridas S."/>
            <person name="Kuo A."/>
            <person name="Pangilinan J."/>
            <person name="Riley R."/>
            <person name="Labutti K."/>
            <person name="Andreopoulos B."/>
            <person name="Lipzen A."/>
            <person name="Chen C."/>
            <person name="Yanf M."/>
            <person name="Daum C."/>
            <person name="Ng V."/>
            <person name="Clum A."/>
            <person name="Steindorff A."/>
            <person name="Ohm R."/>
            <person name="Martin F."/>
            <person name="Silar P."/>
            <person name="Natvig D."/>
            <person name="Lalanne C."/>
            <person name="Gautier V."/>
            <person name="Ament-Velasquez S.L."/>
            <person name="Kruys A."/>
            <person name="Hutchinson M.I."/>
            <person name="Powell A.J."/>
            <person name="Barry K."/>
            <person name="Miller A.N."/>
            <person name="Grigoriev I.V."/>
            <person name="Debuchy R."/>
            <person name="Gladieux P."/>
            <person name="Thoren M.H."/>
            <person name="Johannesson H."/>
        </authorList>
    </citation>
    <scope>NUCLEOTIDE SEQUENCE</scope>
    <source>
        <strain evidence="4">CBS 626.80</strain>
    </source>
</reference>
<evidence type="ECO:0000313" key="4">
    <source>
        <dbReference type="EMBL" id="KAK3954650.1"/>
    </source>
</evidence>
<feature type="compositionally biased region" description="Low complexity" evidence="2">
    <location>
        <begin position="1081"/>
        <end position="1103"/>
    </location>
</feature>
<dbReference type="SMART" id="SM00066">
    <property type="entry name" value="GAL4"/>
    <property type="match status" value="1"/>
</dbReference>
<sequence>MEALLGASNSNPSCGSVLELKEQLRSVFSTKVTEKRAEHVSVTLELRSTSVFHIPVTEPENEQLEQAASIDPSLGGARSSVAPGAPGGVDANGHVNVNGNQPTRQIKAIDALINQPSDDHVLQKSVAKHIITTLGEIDGSSWTVRQVSRGEQGWTFGYICKDSWQAWSRQNAKNPARAVIGEWSQKPDTQDAVNLSRPAFDCRGSVTIAFLKGPRVIEVKYDHTPLHKTVGQLITLLVPPPAPREPKHVQQRKEKKPKEPKPPRPPKQPKPPKAPRTPRDPNAPKPPRRKRPAGEGGPEGDGTQPKKRRKKKDAAAVGPDGSVLPPEMPGALPVGQGSERPLYNSHAGGDTQNGYSTYPEGLVGQAPAAADEGVHVHSILNIPPAEAARRRTVAIDLLESGDIDPKTLSPEQFNIFANQAPELQQESLTMLKKYGAERLRIVHPEKDQGDNAPAAPAAQAAVAPSTPPINPPKKKSKKKKLEAADTQEAVTQSGSKKKKEKITRGKCDPCRDRKTPCNKEKPACFQCTTSGSQCHYALERKVKDIFAGSDAEAEAQPEPAAIEVEDEPEGLGSPGFHNEPVHGEPASHEPLNQEQDNHDMIDNMPHGLPTSGLVSPPLESSTAYHQPSDIYSHFNSSVDASATPEITHTGVAPATMDYLHSSVNDNSLHNFSYTQPQPEPEPAPAPVPEPEPIPEPVPVVEQSPPVQHTSHYAQQSSSTQLGGRTRRSLSSGPSLHSGATSGHRTHAPTESWTPVPVPVIPPAYQSKPSPRASRARKPVPAAPQTSVQNTTQHRAQNTVQQPVSQAFDDLRQTTSWTPVPQPTIPVQKTTQQQARTSPYQAAAQTVGTSSRQGNRSQNHTPVQQQTSVSGRHSQLQTSQSHTDNSSYQSNTGATASSSVGNYDNYSQYPTSTSRTEATNTRMNYEPYTNPPSTTSNSYSSYDTYNTRSSTKTPVASLSAAQPTASSYNTNTATAAPSTSQWRSSTSTRSSTRSTYDTNPTTSASNSYNVPSSNTQQSSSLQGFNVRPQSTTQTRSSTAAYAQQQQQHHAQQSQAQQQRQQVQQQQPSYNSYTSQSHNASTQQQQQPQHQQQQEQQQQQQQQTQNWGYGGFGSTTNPSSTGYGSTGASSSANNGYSMGASTSSHAHNAAAATNAAAYGSHQQPHHRSMNLSSNTYSSHIGNEDQVLYDMLRHPGA</sequence>
<proteinExistence type="predicted"/>
<dbReference type="PANTHER" id="PTHR22934">
    <property type="entry name" value="PROTEIN ESC1/WETA-RELATED"/>
    <property type="match status" value="1"/>
</dbReference>
<reference evidence="4" key="1">
    <citation type="journal article" date="2023" name="Mol. Phylogenet. Evol.">
        <title>Genome-scale phylogeny and comparative genomics of the fungal order Sordariales.</title>
        <authorList>
            <person name="Hensen N."/>
            <person name="Bonometti L."/>
            <person name="Westerberg I."/>
            <person name="Brannstrom I.O."/>
            <person name="Guillou S."/>
            <person name="Cros-Aarteil S."/>
            <person name="Calhoun S."/>
            <person name="Haridas S."/>
            <person name="Kuo A."/>
            <person name="Mondo S."/>
            <person name="Pangilinan J."/>
            <person name="Riley R."/>
            <person name="LaButti K."/>
            <person name="Andreopoulos B."/>
            <person name="Lipzen A."/>
            <person name="Chen C."/>
            <person name="Yan M."/>
            <person name="Daum C."/>
            <person name="Ng V."/>
            <person name="Clum A."/>
            <person name="Steindorff A."/>
            <person name="Ohm R.A."/>
            <person name="Martin F."/>
            <person name="Silar P."/>
            <person name="Natvig D.O."/>
            <person name="Lalanne C."/>
            <person name="Gautier V."/>
            <person name="Ament-Velasquez S.L."/>
            <person name="Kruys A."/>
            <person name="Hutchinson M.I."/>
            <person name="Powell A.J."/>
            <person name="Barry K."/>
            <person name="Miller A.N."/>
            <person name="Grigoriev I.V."/>
            <person name="Debuchy R."/>
            <person name="Gladieux P."/>
            <person name="Hiltunen Thoren M."/>
            <person name="Johannesson H."/>
        </authorList>
    </citation>
    <scope>NUCLEOTIDE SEQUENCE</scope>
    <source>
        <strain evidence="4">CBS 626.80</strain>
    </source>
</reference>
<keyword evidence="5" id="KW-1185">Reference proteome</keyword>
<dbReference type="InterPro" id="IPR040112">
    <property type="entry name" value="WetA"/>
</dbReference>
<dbReference type="SUPFAM" id="SSF57701">
    <property type="entry name" value="Zn2/Cys6 DNA-binding domain"/>
    <property type="match status" value="1"/>
</dbReference>
<feature type="compositionally biased region" description="Polar residues" evidence="2">
    <location>
        <begin position="951"/>
        <end position="961"/>
    </location>
</feature>
<feature type="region of interest" description="Disordered" evidence="2">
    <location>
        <begin position="238"/>
        <end position="362"/>
    </location>
</feature>
<feature type="compositionally biased region" description="Low complexity" evidence="2">
    <location>
        <begin position="452"/>
        <end position="464"/>
    </location>
</feature>
<dbReference type="GO" id="GO:0008270">
    <property type="term" value="F:zinc ion binding"/>
    <property type="evidence" value="ECO:0007669"/>
    <property type="project" value="InterPro"/>
</dbReference>
<organism evidence="4 5">
    <name type="scientific">Pseudoneurospora amorphoporcata</name>
    <dbReference type="NCBI Taxonomy" id="241081"/>
    <lineage>
        <taxon>Eukaryota</taxon>
        <taxon>Fungi</taxon>
        <taxon>Dikarya</taxon>
        <taxon>Ascomycota</taxon>
        <taxon>Pezizomycotina</taxon>
        <taxon>Sordariomycetes</taxon>
        <taxon>Sordariomycetidae</taxon>
        <taxon>Sordariales</taxon>
        <taxon>Sordariaceae</taxon>
        <taxon>Pseudoneurospora</taxon>
    </lineage>
</organism>
<dbReference type="PANTHER" id="PTHR22934:SF24">
    <property type="entry name" value="DNA METHYLATION MODULATOR-2"/>
    <property type="match status" value="1"/>
</dbReference>
<dbReference type="Gene3D" id="4.10.240.10">
    <property type="entry name" value="Zn(2)-C6 fungal-type DNA-binding domain"/>
    <property type="match status" value="1"/>
</dbReference>
<feature type="compositionally biased region" description="Polar residues" evidence="2">
    <location>
        <begin position="662"/>
        <end position="674"/>
    </location>
</feature>
<dbReference type="PROSITE" id="PS50048">
    <property type="entry name" value="ZN2_CY6_FUNGAL_2"/>
    <property type="match status" value="1"/>
</dbReference>
<feature type="compositionally biased region" description="Polar residues" evidence="2">
    <location>
        <begin position="1066"/>
        <end position="1080"/>
    </location>
</feature>
<feature type="compositionally biased region" description="Polar residues" evidence="2">
    <location>
        <begin position="812"/>
        <end position="922"/>
    </location>
</feature>
<evidence type="ECO:0000256" key="2">
    <source>
        <dbReference type="SAM" id="MobiDB-lite"/>
    </source>
</evidence>
<protein>
    <recommendedName>
        <fullName evidence="3">Zn(2)-C6 fungal-type domain-containing protein</fullName>
    </recommendedName>
</protein>
<dbReference type="Pfam" id="PF00172">
    <property type="entry name" value="Zn_clus"/>
    <property type="match status" value="1"/>
</dbReference>
<feature type="compositionally biased region" description="Pro residues" evidence="2">
    <location>
        <begin position="677"/>
        <end position="697"/>
    </location>
</feature>
<dbReference type="InterPro" id="IPR036864">
    <property type="entry name" value="Zn2-C6_fun-type_DNA-bd_sf"/>
</dbReference>
<accession>A0AAN6SI95</accession>
<name>A0AAN6SI95_9PEZI</name>
<feature type="compositionally biased region" description="Polar residues" evidence="2">
    <location>
        <begin position="995"/>
        <end position="1022"/>
    </location>
</feature>
<feature type="compositionally biased region" description="Basic and acidic residues" evidence="2">
    <location>
        <begin position="244"/>
        <end position="262"/>
    </location>
</feature>
<feature type="compositionally biased region" description="Low complexity" evidence="2">
    <location>
        <begin position="1028"/>
        <end position="1065"/>
    </location>
</feature>
<dbReference type="Proteomes" id="UP001303222">
    <property type="component" value="Unassembled WGS sequence"/>
</dbReference>
<comment type="caution">
    <text evidence="4">The sequence shown here is derived from an EMBL/GenBank/DDBJ whole genome shotgun (WGS) entry which is preliminary data.</text>
</comment>
<feature type="compositionally biased region" description="Polar residues" evidence="2">
    <location>
        <begin position="783"/>
        <end position="804"/>
    </location>
</feature>
<feature type="compositionally biased region" description="Low complexity" evidence="2">
    <location>
        <begin position="962"/>
        <end position="994"/>
    </location>
</feature>
<feature type="compositionally biased region" description="Low complexity" evidence="2">
    <location>
        <begin position="698"/>
        <end position="707"/>
    </location>
</feature>
<feature type="region of interest" description="Disordered" evidence="2">
    <location>
        <begin position="446"/>
        <end position="522"/>
    </location>
</feature>
<feature type="region of interest" description="Disordered" evidence="2">
    <location>
        <begin position="1151"/>
        <end position="1173"/>
    </location>
</feature>
<dbReference type="InterPro" id="IPR001138">
    <property type="entry name" value="Zn2Cys6_DnaBD"/>
</dbReference>
<feature type="compositionally biased region" description="Low complexity" evidence="2">
    <location>
        <begin position="1117"/>
        <end position="1129"/>
    </location>
</feature>
<feature type="region of interest" description="Disordered" evidence="2">
    <location>
        <begin position="548"/>
        <end position="625"/>
    </location>
</feature>
<dbReference type="CDD" id="cd00067">
    <property type="entry name" value="GAL4"/>
    <property type="match status" value="1"/>
</dbReference>
<feature type="region of interest" description="Disordered" evidence="2">
    <location>
        <begin position="662"/>
        <end position="1129"/>
    </location>
</feature>
<evidence type="ECO:0000256" key="1">
    <source>
        <dbReference type="ARBA" id="ARBA00023242"/>
    </source>
</evidence>
<dbReference type="EMBL" id="MU859087">
    <property type="protein sequence ID" value="KAK3954650.1"/>
    <property type="molecule type" value="Genomic_DNA"/>
</dbReference>
<feature type="domain" description="Zn(2)-C6 fungal-type" evidence="3">
    <location>
        <begin position="506"/>
        <end position="536"/>
    </location>
</feature>
<keyword evidence="1" id="KW-0539">Nucleus</keyword>
<feature type="compositionally biased region" description="Polar residues" evidence="2">
    <location>
        <begin position="708"/>
        <end position="752"/>
    </location>
</feature>
<feature type="compositionally biased region" description="Basic and acidic residues" evidence="2">
    <location>
        <begin position="502"/>
        <end position="522"/>
    </location>
</feature>
<gene>
    <name evidence="4" type="ORF">QBC32DRAFT_80395</name>
</gene>
<feature type="compositionally biased region" description="Low complexity" evidence="2">
    <location>
        <begin position="926"/>
        <end position="950"/>
    </location>
</feature>
<dbReference type="GO" id="GO:0000981">
    <property type="term" value="F:DNA-binding transcription factor activity, RNA polymerase II-specific"/>
    <property type="evidence" value="ECO:0007669"/>
    <property type="project" value="InterPro"/>
</dbReference>
<evidence type="ECO:0000313" key="5">
    <source>
        <dbReference type="Proteomes" id="UP001303222"/>
    </source>
</evidence>
<evidence type="ECO:0000259" key="3">
    <source>
        <dbReference type="PROSITE" id="PS50048"/>
    </source>
</evidence>
<feature type="compositionally biased region" description="Pro residues" evidence="2">
    <location>
        <begin position="263"/>
        <end position="285"/>
    </location>
</feature>